<dbReference type="RefSeq" id="WP_274166808.1">
    <property type="nucleotide sequence ID" value="NZ_JAJUBC010000040.1"/>
</dbReference>
<protein>
    <submittedName>
        <fullName evidence="1">Uncharacterized protein</fullName>
    </submittedName>
</protein>
<evidence type="ECO:0000313" key="1">
    <source>
        <dbReference type="EMBL" id="MDD1796046.1"/>
    </source>
</evidence>
<proteinExistence type="predicted"/>
<organism evidence="1 2">
    <name type="scientific">Enterovibrio gelatinilyticus</name>
    <dbReference type="NCBI Taxonomy" id="2899819"/>
    <lineage>
        <taxon>Bacteria</taxon>
        <taxon>Pseudomonadati</taxon>
        <taxon>Pseudomonadota</taxon>
        <taxon>Gammaproteobacteria</taxon>
        <taxon>Vibrionales</taxon>
        <taxon>Vibrionaceae</taxon>
        <taxon>Enterovibrio</taxon>
    </lineage>
</organism>
<name>A0ABT5R8G9_9GAMM</name>
<reference evidence="1" key="1">
    <citation type="submission" date="2021-12" db="EMBL/GenBank/DDBJ databases">
        <title>Enterovibrio ZSDZ35 sp. nov. and Enterovibrio ZSDZ42 sp. nov., isolated from coastal seawater in Qingdao.</title>
        <authorList>
            <person name="Zhang P."/>
        </authorList>
    </citation>
    <scope>NUCLEOTIDE SEQUENCE</scope>
    <source>
        <strain evidence="1">ZSDZ42</strain>
    </source>
</reference>
<gene>
    <name evidence="1" type="ORF">LRP50_23275</name>
</gene>
<comment type="caution">
    <text evidence="1">The sequence shown here is derived from an EMBL/GenBank/DDBJ whole genome shotgun (WGS) entry which is preliminary data.</text>
</comment>
<evidence type="ECO:0000313" key="2">
    <source>
        <dbReference type="Proteomes" id="UP001149400"/>
    </source>
</evidence>
<keyword evidence="2" id="KW-1185">Reference proteome</keyword>
<sequence>MLVVSTIMPIIVTTTSSQFVRHLQATSVIAFLLFASACATVSPKIQSNGVILWSNGIEERVQVSPSNDHLVFVHSGVLNGQVVVYSRIIGASTAACEYYVNEPNPQVRLTICHQGEVELLDQGQTLNIGQLTVFTS</sequence>
<dbReference type="EMBL" id="JAJUBC010000040">
    <property type="protein sequence ID" value="MDD1796046.1"/>
    <property type="molecule type" value="Genomic_DNA"/>
</dbReference>
<dbReference type="Proteomes" id="UP001149400">
    <property type="component" value="Unassembled WGS sequence"/>
</dbReference>
<accession>A0ABT5R8G9</accession>